<evidence type="ECO:0000256" key="1">
    <source>
        <dbReference type="SAM" id="Phobius"/>
    </source>
</evidence>
<reference evidence="2 3" key="1">
    <citation type="submission" date="2016-12" db="EMBL/GenBank/DDBJ databases">
        <authorList>
            <person name="Song W.-J."/>
            <person name="Kurnit D.M."/>
        </authorList>
    </citation>
    <scope>NUCLEOTIDE SEQUENCE [LARGE SCALE GENOMIC DNA]</scope>
    <source>
        <strain evidence="2 3">DSM 30827</strain>
    </source>
</reference>
<proteinExistence type="predicted"/>
<gene>
    <name evidence="2" type="ORF">CGLAU_08955</name>
</gene>
<keyword evidence="1" id="KW-0472">Membrane</keyword>
<dbReference type="EMBL" id="CP019688">
    <property type="protein sequence ID" value="AQQ15744.1"/>
    <property type="molecule type" value="Genomic_DNA"/>
</dbReference>
<dbReference type="Proteomes" id="UP000217209">
    <property type="component" value="Chromosome"/>
</dbReference>
<dbReference type="KEGG" id="cgv:CGLAU_08955"/>
<accession>A0A1Q2HY34</accession>
<feature type="transmembrane region" description="Helical" evidence="1">
    <location>
        <begin position="20"/>
        <end position="44"/>
    </location>
</feature>
<dbReference type="AlphaFoldDB" id="A0A1Q2HY34"/>
<keyword evidence="3" id="KW-1185">Reference proteome</keyword>
<keyword evidence="1" id="KW-1133">Transmembrane helix</keyword>
<organism evidence="2 3">
    <name type="scientific">Corynebacterium glaucum</name>
    <dbReference type="NCBI Taxonomy" id="187491"/>
    <lineage>
        <taxon>Bacteria</taxon>
        <taxon>Bacillati</taxon>
        <taxon>Actinomycetota</taxon>
        <taxon>Actinomycetes</taxon>
        <taxon>Mycobacteriales</taxon>
        <taxon>Corynebacteriaceae</taxon>
        <taxon>Corynebacterium</taxon>
    </lineage>
</organism>
<name>A0A1Q2HY34_9CORY</name>
<evidence type="ECO:0000313" key="2">
    <source>
        <dbReference type="EMBL" id="AQQ15744.1"/>
    </source>
</evidence>
<protein>
    <submittedName>
        <fullName evidence="2">Uncharacterized protein</fullName>
    </submittedName>
</protein>
<evidence type="ECO:0000313" key="3">
    <source>
        <dbReference type="Proteomes" id="UP000217209"/>
    </source>
</evidence>
<keyword evidence="1" id="KW-0812">Transmembrane</keyword>
<sequence length="64" mass="7229">MNRNLLSIRSMLKSPLNIVILIAMAYVLIAFLIWPNLSLLLGVFRRRASGVWMSSLSSLLLNAR</sequence>